<protein>
    <recommendedName>
        <fullName evidence="9">Vacuolar ATPase assembly integral membrane protein VMA21 homolog</fullName>
    </recommendedName>
</protein>
<proteinExistence type="predicted"/>
<organism evidence="7 8">
    <name type="scientific">Brachionus calyciflorus</name>
    <dbReference type="NCBI Taxonomy" id="104777"/>
    <lineage>
        <taxon>Eukaryota</taxon>
        <taxon>Metazoa</taxon>
        <taxon>Spiralia</taxon>
        <taxon>Gnathifera</taxon>
        <taxon>Rotifera</taxon>
        <taxon>Eurotatoria</taxon>
        <taxon>Monogononta</taxon>
        <taxon>Pseudotrocha</taxon>
        <taxon>Ploima</taxon>
        <taxon>Brachionidae</taxon>
        <taxon>Brachionus</taxon>
    </lineage>
</organism>
<keyword evidence="4 6" id="KW-0472">Membrane</keyword>
<dbReference type="AlphaFoldDB" id="A0A813R7E6"/>
<evidence type="ECO:0000256" key="3">
    <source>
        <dbReference type="ARBA" id="ARBA00022989"/>
    </source>
</evidence>
<keyword evidence="1 6" id="KW-0812">Transmembrane</keyword>
<evidence type="ECO:0000256" key="5">
    <source>
        <dbReference type="ARBA" id="ARBA00023329"/>
    </source>
</evidence>
<keyword evidence="5" id="KW-0968">Cytoplasmic vesicle</keyword>
<dbReference type="GO" id="GO:0070072">
    <property type="term" value="P:vacuolar proton-transporting V-type ATPase complex assembly"/>
    <property type="evidence" value="ECO:0007669"/>
    <property type="project" value="InterPro"/>
</dbReference>
<dbReference type="GO" id="GO:0005789">
    <property type="term" value="C:endoplasmic reticulum membrane"/>
    <property type="evidence" value="ECO:0007669"/>
    <property type="project" value="TreeGrafter"/>
</dbReference>
<comment type="caution">
    <text evidence="7">The sequence shown here is derived from an EMBL/GenBank/DDBJ whole genome shotgun (WGS) entry which is preliminary data.</text>
</comment>
<dbReference type="Pfam" id="PF09446">
    <property type="entry name" value="VMA21"/>
    <property type="match status" value="1"/>
</dbReference>
<dbReference type="OrthoDB" id="160405at2759"/>
<sequence>MKREIKTNETPKYPVIEEMHSEADKRVGQVFRTMLFFTSLMVIAPISTYFGTKKYVFEKYFSVNSDESYIYSVIACVVMIHIILGAFIYIAWKDANAAALEKKKK</sequence>
<feature type="transmembrane region" description="Helical" evidence="6">
    <location>
        <begin position="30"/>
        <end position="50"/>
    </location>
</feature>
<dbReference type="Proteomes" id="UP000663879">
    <property type="component" value="Unassembled WGS sequence"/>
</dbReference>
<evidence type="ECO:0000256" key="6">
    <source>
        <dbReference type="SAM" id="Phobius"/>
    </source>
</evidence>
<evidence type="ECO:0000313" key="8">
    <source>
        <dbReference type="Proteomes" id="UP000663879"/>
    </source>
</evidence>
<evidence type="ECO:0008006" key="9">
    <source>
        <dbReference type="Google" id="ProtNLM"/>
    </source>
</evidence>
<keyword evidence="3 6" id="KW-1133">Transmembrane helix</keyword>
<dbReference type="InterPro" id="IPR019013">
    <property type="entry name" value="Vma21"/>
</dbReference>
<feature type="transmembrane region" description="Helical" evidence="6">
    <location>
        <begin position="70"/>
        <end position="92"/>
    </location>
</feature>
<name>A0A813R7E6_9BILA</name>
<gene>
    <name evidence="7" type="ORF">OXX778_LOCUS5398</name>
</gene>
<keyword evidence="8" id="KW-1185">Reference proteome</keyword>
<keyword evidence="2" id="KW-0256">Endoplasmic reticulum</keyword>
<dbReference type="GO" id="GO:0031410">
    <property type="term" value="C:cytoplasmic vesicle"/>
    <property type="evidence" value="ECO:0007669"/>
    <property type="project" value="UniProtKB-KW"/>
</dbReference>
<evidence type="ECO:0000256" key="2">
    <source>
        <dbReference type="ARBA" id="ARBA00022824"/>
    </source>
</evidence>
<evidence type="ECO:0000313" key="7">
    <source>
        <dbReference type="EMBL" id="CAF0779821.1"/>
    </source>
</evidence>
<reference evidence="7" key="1">
    <citation type="submission" date="2021-02" db="EMBL/GenBank/DDBJ databases">
        <authorList>
            <person name="Nowell W R."/>
        </authorList>
    </citation>
    <scope>NUCLEOTIDE SEQUENCE</scope>
    <source>
        <strain evidence="7">Ploen Becks lab</strain>
    </source>
</reference>
<accession>A0A813R7E6</accession>
<dbReference type="PANTHER" id="PTHR31792:SF3">
    <property type="entry name" value="VACUOLAR ATPASE ASSEMBLY INTEGRAL MEMBRANE PROTEIN VMA21"/>
    <property type="match status" value="1"/>
</dbReference>
<evidence type="ECO:0000256" key="4">
    <source>
        <dbReference type="ARBA" id="ARBA00023136"/>
    </source>
</evidence>
<evidence type="ECO:0000256" key="1">
    <source>
        <dbReference type="ARBA" id="ARBA00022692"/>
    </source>
</evidence>
<dbReference type="EMBL" id="CAJNOC010000585">
    <property type="protein sequence ID" value="CAF0779821.1"/>
    <property type="molecule type" value="Genomic_DNA"/>
</dbReference>
<dbReference type="PANTHER" id="PTHR31792">
    <property type="entry name" value="VACUOLAR ATPASE ASSEMBLY INTEGRAL MEMBRANE PROTEIN VMA21"/>
    <property type="match status" value="1"/>
</dbReference>